<organism evidence="2 3">
    <name type="scientific">Candidatus Fervidibacter sacchari</name>
    <dbReference type="NCBI Taxonomy" id="1448929"/>
    <lineage>
        <taxon>Bacteria</taxon>
        <taxon>Candidatus Fervidibacterota</taxon>
        <taxon>Candidatus Fervidibacter</taxon>
    </lineage>
</organism>
<dbReference type="InterPro" id="IPR004104">
    <property type="entry name" value="Gfo/Idh/MocA-like_OxRdtase_C"/>
</dbReference>
<feature type="domain" description="Gfo/Idh/MocA-like oxidoreductase C-terminal" evidence="1">
    <location>
        <begin position="43"/>
        <end position="101"/>
    </location>
</feature>
<keyword evidence="3" id="KW-1185">Reference proteome</keyword>
<gene>
    <name evidence="2" type="ORF">M2350_002423</name>
</gene>
<evidence type="ECO:0000313" key="2">
    <source>
        <dbReference type="EMBL" id="MCS3920006.1"/>
    </source>
</evidence>
<dbReference type="Pfam" id="PF02894">
    <property type="entry name" value="GFO_IDH_MocA_C"/>
    <property type="match status" value="1"/>
</dbReference>
<dbReference type="Gene3D" id="3.30.360.10">
    <property type="entry name" value="Dihydrodipicolinate Reductase, domain 2"/>
    <property type="match status" value="1"/>
</dbReference>
<protein>
    <submittedName>
        <fullName evidence="2">Dehydrogenase</fullName>
    </submittedName>
</protein>
<name>A0ABT2ERE7_9BACT</name>
<dbReference type="RefSeq" id="WP_259097047.1">
    <property type="nucleotide sequence ID" value="NZ_CP130454.1"/>
</dbReference>
<comment type="caution">
    <text evidence="2">The sequence shown here is derived from an EMBL/GenBank/DDBJ whole genome shotgun (WGS) entry which is preliminary data.</text>
</comment>
<reference evidence="2 3" key="1">
    <citation type="submission" date="2022-08" db="EMBL/GenBank/DDBJ databases">
        <title>Bacterial and archaeal communities from various locations to study Microbial Dark Matter (Phase II).</title>
        <authorList>
            <person name="Stepanauskas R."/>
        </authorList>
    </citation>
    <scope>NUCLEOTIDE SEQUENCE [LARGE SCALE GENOMIC DNA]</scope>
    <source>
        <strain evidence="2 3">PD1</strain>
    </source>
</reference>
<proteinExistence type="predicted"/>
<dbReference type="Proteomes" id="UP001204798">
    <property type="component" value="Unassembled WGS sequence"/>
</dbReference>
<sequence length="124" mass="14186">MLDERKWLRFGETAHLFLKGRNEPISLAKLAEEFLASLNDEEKERLFPMGIMNDIAQEVHEFIVACLKGDPNVEVDGEEGYKSQAVCMAIYEAATLKQTISVADVMALRVEAYQRPLNERWQIL</sequence>
<evidence type="ECO:0000313" key="3">
    <source>
        <dbReference type="Proteomes" id="UP001204798"/>
    </source>
</evidence>
<evidence type="ECO:0000259" key="1">
    <source>
        <dbReference type="Pfam" id="PF02894"/>
    </source>
</evidence>
<accession>A0ABT2ERE7</accession>
<dbReference type="EMBL" id="JANUCP010000004">
    <property type="protein sequence ID" value="MCS3920006.1"/>
    <property type="molecule type" value="Genomic_DNA"/>
</dbReference>